<reference evidence="4 5" key="1">
    <citation type="submission" date="2024-03" db="EMBL/GenBank/DDBJ databases">
        <title>WGS assembly of Saponaria officinalis var. Norfolk2.</title>
        <authorList>
            <person name="Jenkins J."/>
            <person name="Shu S."/>
            <person name="Grimwood J."/>
            <person name="Barry K."/>
            <person name="Goodstein D."/>
            <person name="Schmutz J."/>
            <person name="Leebens-Mack J."/>
            <person name="Osbourn A."/>
        </authorList>
    </citation>
    <scope>NUCLEOTIDE SEQUENCE [LARGE SCALE GENOMIC DNA]</scope>
    <source>
        <strain evidence="5">cv. Norfolk2</strain>
        <strain evidence="4">JIC</strain>
        <tissue evidence="4">Leaf</tissue>
    </source>
</reference>
<protein>
    <recommendedName>
        <fullName evidence="6">Pentatricopeptide repeat-containing protein</fullName>
    </recommendedName>
</protein>
<dbReference type="PROSITE" id="PS51375">
    <property type="entry name" value="PPR"/>
    <property type="match status" value="5"/>
</dbReference>
<keyword evidence="5" id="KW-1185">Reference proteome</keyword>
<dbReference type="AlphaFoldDB" id="A0AAW1ILX0"/>
<dbReference type="Gene3D" id="1.25.40.10">
    <property type="entry name" value="Tetratricopeptide repeat domain"/>
    <property type="match status" value="3"/>
</dbReference>
<evidence type="ECO:0000313" key="5">
    <source>
        <dbReference type="Proteomes" id="UP001443914"/>
    </source>
</evidence>
<dbReference type="Proteomes" id="UP001443914">
    <property type="component" value="Unassembled WGS sequence"/>
</dbReference>
<organism evidence="4 5">
    <name type="scientific">Saponaria officinalis</name>
    <name type="common">Common soapwort</name>
    <name type="synonym">Lychnis saponaria</name>
    <dbReference type="NCBI Taxonomy" id="3572"/>
    <lineage>
        <taxon>Eukaryota</taxon>
        <taxon>Viridiplantae</taxon>
        <taxon>Streptophyta</taxon>
        <taxon>Embryophyta</taxon>
        <taxon>Tracheophyta</taxon>
        <taxon>Spermatophyta</taxon>
        <taxon>Magnoliopsida</taxon>
        <taxon>eudicotyledons</taxon>
        <taxon>Gunneridae</taxon>
        <taxon>Pentapetalae</taxon>
        <taxon>Caryophyllales</taxon>
        <taxon>Caryophyllaceae</taxon>
        <taxon>Caryophylleae</taxon>
        <taxon>Saponaria</taxon>
    </lineage>
</organism>
<dbReference type="PANTHER" id="PTHR47874">
    <property type="entry name" value="EXPRESSED PROTEIN"/>
    <property type="match status" value="1"/>
</dbReference>
<keyword evidence="2" id="KW-0677">Repeat</keyword>
<feature type="repeat" description="PPR" evidence="3">
    <location>
        <begin position="398"/>
        <end position="432"/>
    </location>
</feature>
<dbReference type="Pfam" id="PF01535">
    <property type="entry name" value="PPR"/>
    <property type="match status" value="2"/>
</dbReference>
<feature type="repeat" description="PPR" evidence="3">
    <location>
        <begin position="222"/>
        <end position="256"/>
    </location>
</feature>
<dbReference type="GO" id="GO:0003729">
    <property type="term" value="F:mRNA binding"/>
    <property type="evidence" value="ECO:0007669"/>
    <property type="project" value="InterPro"/>
</dbReference>
<gene>
    <name evidence="4" type="ORF">RND81_09G120800</name>
</gene>
<proteinExistence type="inferred from homology"/>
<dbReference type="InterPro" id="IPR011990">
    <property type="entry name" value="TPR-like_helical_dom_sf"/>
</dbReference>
<evidence type="ECO:0008006" key="6">
    <source>
        <dbReference type="Google" id="ProtNLM"/>
    </source>
</evidence>
<feature type="repeat" description="PPR" evidence="3">
    <location>
        <begin position="257"/>
        <end position="291"/>
    </location>
</feature>
<dbReference type="EMBL" id="JBDFQZ010000009">
    <property type="protein sequence ID" value="KAK9690337.1"/>
    <property type="molecule type" value="Genomic_DNA"/>
</dbReference>
<evidence type="ECO:0000256" key="3">
    <source>
        <dbReference type="PROSITE-ProRule" id="PRU00708"/>
    </source>
</evidence>
<evidence type="ECO:0000313" key="4">
    <source>
        <dbReference type="EMBL" id="KAK9690337.1"/>
    </source>
</evidence>
<comment type="similarity">
    <text evidence="1">Belongs to the PPR family. P subfamily.</text>
</comment>
<name>A0AAW1ILX0_SAPOF</name>
<dbReference type="Pfam" id="PF13041">
    <property type="entry name" value="PPR_2"/>
    <property type="match status" value="2"/>
</dbReference>
<dbReference type="PANTHER" id="PTHR47874:SF4">
    <property type="entry name" value="EXPRESSED PROTEIN"/>
    <property type="match status" value="1"/>
</dbReference>
<feature type="repeat" description="PPR" evidence="3">
    <location>
        <begin position="327"/>
        <end position="361"/>
    </location>
</feature>
<sequence length="467" mass="52034">MSLTLLRRATANHRLLHPISYSTHTLCPPTSDDPAVKTAVSILSHQRSKSRWSTLLSVFPGGLSGHQISQIIIQIRNNPHLALRFFHFTTLRFPSNPPSLLSYATIIHTLARARLKSRAQTLVKDALLISPDHFQLFKLLVDTYRVCDSAPFVFDFLIKSSLVDSNNLDSCLRILRVLKSRGINVDVATCNALISACCKRKGCFSGYDLYKSVFYEGGVLPNVHTFNQLMLSFHTSGLLDMVEEVWIEMVKRNCSPNCYSYTVLMEAYCEEGDINKAQNVWQELKLTGLEPDVVDYNTLIGGYCNAGEVDKGEELYKEMVLSGVDATCVTYQHLVNGYCLAQDADSAMLLYRDMCRKGYSPDAATVDAVVCVLCDKSYAMEALGFFTRVMDNADFVARETSYEKLIKGLCGVGKMEEALKLQAQMVGKGFPPNANIYGFFIDGYMKQGKPDVADRLRKEVTAMSAGV</sequence>
<dbReference type="InterPro" id="IPR044179">
    <property type="entry name" value="PPR5-like"/>
</dbReference>
<evidence type="ECO:0000256" key="1">
    <source>
        <dbReference type="ARBA" id="ARBA00007626"/>
    </source>
</evidence>
<dbReference type="InterPro" id="IPR002885">
    <property type="entry name" value="PPR_rpt"/>
</dbReference>
<dbReference type="EMBL" id="JBDFQZ010000009">
    <property type="protein sequence ID" value="KAK9690336.1"/>
    <property type="molecule type" value="Genomic_DNA"/>
</dbReference>
<feature type="repeat" description="PPR" evidence="3">
    <location>
        <begin position="292"/>
        <end position="326"/>
    </location>
</feature>
<comment type="caution">
    <text evidence="4">The sequence shown here is derived from an EMBL/GenBank/DDBJ whole genome shotgun (WGS) entry which is preliminary data.</text>
</comment>
<accession>A0AAW1ILX0</accession>
<evidence type="ECO:0000256" key="2">
    <source>
        <dbReference type="ARBA" id="ARBA00022737"/>
    </source>
</evidence>
<dbReference type="NCBIfam" id="TIGR00756">
    <property type="entry name" value="PPR"/>
    <property type="match status" value="4"/>
</dbReference>